<dbReference type="InterPro" id="IPR015422">
    <property type="entry name" value="PyrdxlP-dep_Trfase_small"/>
</dbReference>
<dbReference type="Gene3D" id="3.40.640.10">
    <property type="entry name" value="Type I PLP-dependent aspartate aminotransferase-like (Major domain)"/>
    <property type="match status" value="1"/>
</dbReference>
<keyword evidence="3" id="KW-0032">Aminotransferase</keyword>
<dbReference type="SUPFAM" id="SSF53383">
    <property type="entry name" value="PLP-dependent transferases"/>
    <property type="match status" value="1"/>
</dbReference>
<evidence type="ECO:0000313" key="6">
    <source>
        <dbReference type="EMBL" id="SUZ79566.1"/>
    </source>
</evidence>
<evidence type="ECO:0000256" key="5">
    <source>
        <dbReference type="ARBA" id="ARBA00022898"/>
    </source>
</evidence>
<gene>
    <name evidence="6" type="ORF">METZ01_LOCUS32420</name>
</gene>
<dbReference type="InterPro" id="IPR015424">
    <property type="entry name" value="PyrdxlP-dep_Trfase"/>
</dbReference>
<dbReference type="GO" id="GO:0009448">
    <property type="term" value="P:gamma-aminobutyric acid metabolic process"/>
    <property type="evidence" value="ECO:0007669"/>
    <property type="project" value="TreeGrafter"/>
</dbReference>
<dbReference type="NCBIfam" id="NF005682">
    <property type="entry name" value="PRK07480.1"/>
    <property type="match status" value="1"/>
</dbReference>
<dbReference type="PANTHER" id="PTHR42684:SF3">
    <property type="entry name" value="ADENOSYLMETHIONINE-8-AMINO-7-OXONONANOATE AMINOTRANSFERASE"/>
    <property type="match status" value="1"/>
</dbReference>
<dbReference type="GO" id="GO:0004015">
    <property type="term" value="F:adenosylmethionine-8-amino-7-oxononanoate transaminase activity"/>
    <property type="evidence" value="ECO:0007669"/>
    <property type="project" value="TreeGrafter"/>
</dbReference>
<dbReference type="PROSITE" id="PS00600">
    <property type="entry name" value="AA_TRANSFER_CLASS_3"/>
    <property type="match status" value="1"/>
</dbReference>
<dbReference type="CDD" id="cd00610">
    <property type="entry name" value="OAT_like"/>
    <property type="match status" value="1"/>
</dbReference>
<dbReference type="Gene3D" id="3.90.1150.10">
    <property type="entry name" value="Aspartate Aminotransferase, domain 1"/>
    <property type="match status" value="1"/>
</dbReference>
<reference evidence="6" key="1">
    <citation type="submission" date="2018-05" db="EMBL/GenBank/DDBJ databases">
        <authorList>
            <person name="Lanie J.A."/>
            <person name="Ng W.-L."/>
            <person name="Kazmierczak K.M."/>
            <person name="Andrzejewski T.M."/>
            <person name="Davidsen T.M."/>
            <person name="Wayne K.J."/>
            <person name="Tettelin H."/>
            <person name="Glass J.I."/>
            <person name="Rusch D."/>
            <person name="Podicherti R."/>
            <person name="Tsui H.-C.T."/>
            <person name="Winkler M.E."/>
        </authorList>
    </citation>
    <scope>NUCLEOTIDE SEQUENCE</scope>
</reference>
<evidence type="ECO:0000256" key="1">
    <source>
        <dbReference type="ARBA" id="ARBA00004173"/>
    </source>
</evidence>
<evidence type="ECO:0000256" key="3">
    <source>
        <dbReference type="ARBA" id="ARBA00022576"/>
    </source>
</evidence>
<accession>A0A381QJP6</accession>
<dbReference type="InterPro" id="IPR005814">
    <property type="entry name" value="Aminotrans_3"/>
</dbReference>
<sequence length="457" mass="50658">MAEKINPNSYAALDAAHHFHPYSNARRIENQGPMVIEKGKGIKVWDDQGNEYIEAMSGLWSVAVGFGEDRLVQAAKKQLETLPYYHSFTHKTHPLVAELSQKLTKMVGLGMTHVHYTNSGSEANDSAMKMIWYYNNALNKPKKKKIISRLKAYHGITIASGSLTGIPLMHNDFDLPIKEVLHTMCPHYWREGKDGETEEDFATRCANELEDLILKEDPETVAAFFGEPVMGAGGLIVPPKTYWKKIQAVCKKYEVMIVADEVINGFGRTGKPFACELYGIEPDFIILSKQITSNYIPMGAVLMTDKVYQIIAENTVKNNLYGSGFTSAGHPVACAVALENIRILEEDGLMERVPLLEPIFQGRLKKLEEKDLVGESRGVGLMGAVELVKDKETSATFDPIGSAGPLLTDIGHGEGLILRAIGDVLAVCPPLIITEDEIHELFDRFERVLDKGLEVVK</sequence>
<dbReference type="GO" id="GO:0030170">
    <property type="term" value="F:pyridoxal phosphate binding"/>
    <property type="evidence" value="ECO:0007669"/>
    <property type="project" value="InterPro"/>
</dbReference>
<dbReference type="FunFam" id="3.40.640.10:FF:000014">
    <property type="entry name" value="Adenosylmethionine-8-amino-7-oxononanoate aminotransferase, probable"/>
    <property type="match status" value="1"/>
</dbReference>
<dbReference type="PANTHER" id="PTHR42684">
    <property type="entry name" value="ADENOSYLMETHIONINE-8-AMINO-7-OXONONANOATE AMINOTRANSFERASE"/>
    <property type="match status" value="1"/>
</dbReference>
<dbReference type="GO" id="GO:0009102">
    <property type="term" value="P:biotin biosynthetic process"/>
    <property type="evidence" value="ECO:0007669"/>
    <property type="project" value="TreeGrafter"/>
</dbReference>
<dbReference type="InterPro" id="IPR015421">
    <property type="entry name" value="PyrdxlP-dep_Trfase_major"/>
</dbReference>
<dbReference type="PIRSF" id="PIRSF000521">
    <property type="entry name" value="Transaminase_4ab_Lys_Orn"/>
    <property type="match status" value="1"/>
</dbReference>
<protein>
    <submittedName>
        <fullName evidence="6">Uncharacterized protein</fullName>
    </submittedName>
</protein>
<evidence type="ECO:0000256" key="4">
    <source>
        <dbReference type="ARBA" id="ARBA00022679"/>
    </source>
</evidence>
<organism evidence="6">
    <name type="scientific">marine metagenome</name>
    <dbReference type="NCBI Taxonomy" id="408172"/>
    <lineage>
        <taxon>unclassified sequences</taxon>
        <taxon>metagenomes</taxon>
        <taxon>ecological metagenomes</taxon>
    </lineage>
</organism>
<keyword evidence="5" id="KW-0663">Pyridoxal phosphate</keyword>
<dbReference type="Pfam" id="PF00202">
    <property type="entry name" value="Aminotran_3"/>
    <property type="match status" value="1"/>
</dbReference>
<evidence type="ECO:0000256" key="2">
    <source>
        <dbReference type="ARBA" id="ARBA00008954"/>
    </source>
</evidence>
<dbReference type="GO" id="GO:0005739">
    <property type="term" value="C:mitochondrion"/>
    <property type="evidence" value="ECO:0007669"/>
    <property type="project" value="UniProtKB-SubCell"/>
</dbReference>
<name>A0A381QJP6_9ZZZZ</name>
<comment type="subcellular location">
    <subcellularLocation>
        <location evidence="1">Mitochondrion</location>
    </subcellularLocation>
</comment>
<dbReference type="EMBL" id="UINC01001392">
    <property type="protein sequence ID" value="SUZ79566.1"/>
    <property type="molecule type" value="Genomic_DNA"/>
</dbReference>
<dbReference type="NCBIfam" id="NF004767">
    <property type="entry name" value="PRK06105.1"/>
    <property type="match status" value="1"/>
</dbReference>
<keyword evidence="4" id="KW-0808">Transferase</keyword>
<comment type="similarity">
    <text evidence="2">Belongs to the class-III pyridoxal-phosphate-dependent aminotransferase family.</text>
</comment>
<proteinExistence type="inferred from homology"/>
<dbReference type="InterPro" id="IPR049704">
    <property type="entry name" value="Aminotrans_3_PPA_site"/>
</dbReference>
<dbReference type="AlphaFoldDB" id="A0A381QJP6"/>